<organism evidence="1 2">
    <name type="scientific">Smittium mucronatum</name>
    <dbReference type="NCBI Taxonomy" id="133383"/>
    <lineage>
        <taxon>Eukaryota</taxon>
        <taxon>Fungi</taxon>
        <taxon>Fungi incertae sedis</taxon>
        <taxon>Zoopagomycota</taxon>
        <taxon>Kickxellomycotina</taxon>
        <taxon>Harpellomycetes</taxon>
        <taxon>Harpellales</taxon>
        <taxon>Legeriomycetaceae</taxon>
        <taxon>Smittium</taxon>
    </lineage>
</organism>
<accession>A0A1R0H6F9</accession>
<dbReference type="AlphaFoldDB" id="A0A1R0H6F9"/>
<keyword evidence="2" id="KW-1185">Reference proteome</keyword>
<sequence length="118" mass="13050">MDMVKINHELVESGYYPYGFAPEMDSWRVVAECRDSEASASIYIEAFELSEDLNPSINLAGEPVVEDLVSSLLGLSLSSGRNPPVDFSPTFLPWGLYKHLVLSVQRATGEVWIGGVRE</sequence>
<evidence type="ECO:0000313" key="1">
    <source>
        <dbReference type="EMBL" id="OLY84706.1"/>
    </source>
</evidence>
<evidence type="ECO:0000313" key="2">
    <source>
        <dbReference type="Proteomes" id="UP000187455"/>
    </source>
</evidence>
<protein>
    <submittedName>
        <fullName evidence="1">Uncharacterized protein</fullName>
    </submittedName>
</protein>
<dbReference type="Proteomes" id="UP000187455">
    <property type="component" value="Unassembled WGS sequence"/>
</dbReference>
<proteinExistence type="predicted"/>
<comment type="caution">
    <text evidence="1">The sequence shown here is derived from an EMBL/GenBank/DDBJ whole genome shotgun (WGS) entry which is preliminary data.</text>
</comment>
<gene>
    <name evidence="1" type="ORF">AYI68_g1121</name>
</gene>
<dbReference type="EMBL" id="LSSL01000387">
    <property type="protein sequence ID" value="OLY84706.1"/>
    <property type="molecule type" value="Genomic_DNA"/>
</dbReference>
<name>A0A1R0H6F9_9FUNG</name>
<reference evidence="1 2" key="1">
    <citation type="journal article" date="2016" name="Mol. Biol. Evol.">
        <title>Genome-Wide Survey of Gut Fungi (Harpellales) Reveals the First Horizontally Transferred Ubiquitin Gene from a Mosquito Host.</title>
        <authorList>
            <person name="Wang Y."/>
            <person name="White M.M."/>
            <person name="Kvist S."/>
            <person name="Moncalvo J.M."/>
        </authorList>
    </citation>
    <scope>NUCLEOTIDE SEQUENCE [LARGE SCALE GENOMIC DNA]</scope>
    <source>
        <strain evidence="1 2">ALG-7-W6</strain>
    </source>
</reference>